<dbReference type="Gene3D" id="2.40.50.1020">
    <property type="entry name" value="LytTr DNA-binding domain"/>
    <property type="match status" value="1"/>
</dbReference>
<dbReference type="InterPro" id="IPR011006">
    <property type="entry name" value="CheY-like_superfamily"/>
</dbReference>
<evidence type="ECO:0000313" key="5">
    <source>
        <dbReference type="EMBL" id="BDS10764.1"/>
    </source>
</evidence>
<dbReference type="PROSITE" id="PS50110">
    <property type="entry name" value="RESPONSE_REGULATORY"/>
    <property type="match status" value="1"/>
</dbReference>
<dbReference type="InterPro" id="IPR007492">
    <property type="entry name" value="LytTR_DNA-bd_dom"/>
</dbReference>
<dbReference type="PANTHER" id="PTHR37299">
    <property type="entry name" value="TRANSCRIPTIONAL REGULATOR-RELATED"/>
    <property type="match status" value="1"/>
</dbReference>
<organism evidence="5 6">
    <name type="scientific">Aureispira anguillae</name>
    <dbReference type="NCBI Taxonomy" id="2864201"/>
    <lineage>
        <taxon>Bacteria</taxon>
        <taxon>Pseudomonadati</taxon>
        <taxon>Bacteroidota</taxon>
        <taxon>Saprospiria</taxon>
        <taxon>Saprospirales</taxon>
        <taxon>Saprospiraceae</taxon>
        <taxon>Aureispira</taxon>
    </lineage>
</organism>
<dbReference type="SMART" id="SM00850">
    <property type="entry name" value="LytTR"/>
    <property type="match status" value="1"/>
</dbReference>
<sequence>MKALIIDDEKRARETLIQVASLCCPDIDSFKQADSLLSAILSIQQERPDILFLDIDLGSDSGFDVLKHFEGEALNVIFVTGHNDYVLKALRASAVDYLLKPVKASELMAAVRKIKQKLSQQQQQESLDSLLQNLNNKEESIKKITISTADSIHVIHVADIIYCESDKGYTTFYLADSQKVMASKILREYEDLLPKDNFMRVHQSYLVNLNHVMRYDKKDKNFLVTTLNHKIPVSHRLKNKLINYFDKLT</sequence>
<feature type="domain" description="Response regulatory" evidence="3">
    <location>
        <begin position="2"/>
        <end position="115"/>
    </location>
</feature>
<proteinExistence type="predicted"/>
<dbReference type="InterPro" id="IPR046947">
    <property type="entry name" value="LytR-like"/>
</dbReference>
<evidence type="ECO:0000256" key="1">
    <source>
        <dbReference type="PROSITE-ProRule" id="PRU00169"/>
    </source>
</evidence>
<evidence type="ECO:0000259" key="4">
    <source>
        <dbReference type="PROSITE" id="PS50930"/>
    </source>
</evidence>
<keyword evidence="2" id="KW-0175">Coiled coil</keyword>
<dbReference type="GO" id="GO:0000156">
    <property type="term" value="F:phosphorelay response regulator activity"/>
    <property type="evidence" value="ECO:0007669"/>
    <property type="project" value="InterPro"/>
</dbReference>
<dbReference type="SUPFAM" id="SSF52172">
    <property type="entry name" value="CheY-like"/>
    <property type="match status" value="1"/>
</dbReference>
<evidence type="ECO:0000313" key="6">
    <source>
        <dbReference type="Proteomes" id="UP001060919"/>
    </source>
</evidence>
<dbReference type="SMART" id="SM00448">
    <property type="entry name" value="REC"/>
    <property type="match status" value="1"/>
</dbReference>
<dbReference type="RefSeq" id="WP_264792033.1">
    <property type="nucleotide sequence ID" value="NZ_AP026867.1"/>
</dbReference>
<accession>A0A916DPU3</accession>
<evidence type="ECO:0000259" key="3">
    <source>
        <dbReference type="PROSITE" id="PS50110"/>
    </source>
</evidence>
<feature type="coiled-coil region" evidence="2">
    <location>
        <begin position="104"/>
        <end position="147"/>
    </location>
</feature>
<dbReference type="EMBL" id="AP026867">
    <property type="protein sequence ID" value="BDS10764.1"/>
    <property type="molecule type" value="Genomic_DNA"/>
</dbReference>
<dbReference type="GO" id="GO:0003677">
    <property type="term" value="F:DNA binding"/>
    <property type="evidence" value="ECO:0007669"/>
    <property type="project" value="UniProtKB-KW"/>
</dbReference>
<dbReference type="AlphaFoldDB" id="A0A916DPU3"/>
<gene>
    <name evidence="5" type="ORF">AsAng_0014730</name>
</gene>
<dbReference type="KEGG" id="aup:AsAng_0014730"/>
<keyword evidence="5" id="KW-0238">DNA-binding</keyword>
<dbReference type="Pfam" id="PF04397">
    <property type="entry name" value="LytTR"/>
    <property type="match status" value="1"/>
</dbReference>
<feature type="modified residue" description="4-aspartylphosphate" evidence="1">
    <location>
        <position position="54"/>
    </location>
</feature>
<dbReference type="PROSITE" id="PS50930">
    <property type="entry name" value="HTH_LYTTR"/>
    <property type="match status" value="1"/>
</dbReference>
<feature type="domain" description="HTH LytTR-type" evidence="4">
    <location>
        <begin position="144"/>
        <end position="234"/>
    </location>
</feature>
<dbReference type="InterPro" id="IPR001789">
    <property type="entry name" value="Sig_transdc_resp-reg_receiver"/>
</dbReference>
<keyword evidence="6" id="KW-1185">Reference proteome</keyword>
<evidence type="ECO:0000256" key="2">
    <source>
        <dbReference type="SAM" id="Coils"/>
    </source>
</evidence>
<dbReference type="Pfam" id="PF00072">
    <property type="entry name" value="Response_reg"/>
    <property type="match status" value="1"/>
</dbReference>
<dbReference type="Proteomes" id="UP001060919">
    <property type="component" value="Chromosome"/>
</dbReference>
<name>A0A916DPU3_9BACT</name>
<protein>
    <submittedName>
        <fullName evidence="5">LytTR family DNA-binding domain-containing protein</fullName>
    </submittedName>
</protein>
<dbReference type="Gene3D" id="3.40.50.2300">
    <property type="match status" value="1"/>
</dbReference>
<keyword evidence="1" id="KW-0597">Phosphoprotein</keyword>
<dbReference type="PANTHER" id="PTHR37299:SF1">
    <property type="entry name" value="STAGE 0 SPORULATION PROTEIN A HOMOLOG"/>
    <property type="match status" value="1"/>
</dbReference>
<reference evidence="5" key="1">
    <citation type="submission" date="2022-09" db="EMBL/GenBank/DDBJ databases">
        <title>Aureispira anguillicida sp. nov., isolated from Leptocephalus of Japanese eel Anguilla japonica.</title>
        <authorList>
            <person name="Yuasa K."/>
            <person name="Mekata T."/>
            <person name="Ikunari K."/>
        </authorList>
    </citation>
    <scope>NUCLEOTIDE SEQUENCE</scope>
    <source>
        <strain evidence="5">EL160426</strain>
    </source>
</reference>